<dbReference type="STRING" id="1042163.BRLA_c025180"/>
<gene>
    <name evidence="2" type="ORF">BRLA_c025180</name>
</gene>
<dbReference type="eggNOG" id="ENOG50327EK">
    <property type="taxonomic scope" value="Bacteria"/>
</dbReference>
<dbReference type="AlphaFoldDB" id="A0A075R2S4"/>
<evidence type="ECO:0000259" key="1">
    <source>
        <dbReference type="Pfam" id="PF06889"/>
    </source>
</evidence>
<dbReference type="HOGENOM" id="CLU_073004_0_0_9"/>
<evidence type="ECO:0000313" key="3">
    <source>
        <dbReference type="Proteomes" id="UP000005850"/>
    </source>
</evidence>
<sequence>MNQIMTTNTTLTNPASKITLWCYGLAAVMNEMNGLKLKDNYKLNKSKENIRIHKHSLARDWGIENKEDLLQSLQWLLNEGHRHSFDEMKFFLSTLSESDQLHYIESIPKTSETYREYYIVRAYMDRLPLAGIAAWDWGRYAHLCRIGAFVGYLSDDEVLELVKHVARIAQQQYSSWQEFGTSFLIGRQFWWGQTTSESAVTMARFVRNLIIHPNSVWNRLDWNQPLN</sequence>
<reference evidence="2 3" key="1">
    <citation type="journal article" date="2011" name="J. Bacteriol.">
        <title>Genome sequence of Brevibacillus laterosporus LMG 15441, a pathogen of invertebrates.</title>
        <authorList>
            <person name="Djukic M."/>
            <person name="Poehlein A."/>
            <person name="Thurmer A."/>
            <person name="Daniel R."/>
        </authorList>
    </citation>
    <scope>NUCLEOTIDE SEQUENCE [LARGE SCALE GENOMIC DNA]</scope>
    <source>
        <strain evidence="2 3">LMG 15441</strain>
    </source>
</reference>
<accession>A0A075R2S4</accession>
<dbReference type="KEGG" id="blr:BRLA_c025180"/>
<keyword evidence="3" id="KW-1185">Reference proteome</keyword>
<evidence type="ECO:0000313" key="2">
    <source>
        <dbReference type="EMBL" id="AIG26837.1"/>
    </source>
</evidence>
<dbReference type="Proteomes" id="UP000005850">
    <property type="component" value="Chromosome"/>
</dbReference>
<protein>
    <recommendedName>
        <fullName evidence="1">DUF1266 domain-containing protein</fullName>
    </recommendedName>
</protein>
<dbReference type="InterPro" id="IPR009677">
    <property type="entry name" value="DUF1266"/>
</dbReference>
<name>A0A075R2S4_BRELA</name>
<feature type="domain" description="DUF1266" evidence="1">
    <location>
        <begin position="56"/>
        <end position="222"/>
    </location>
</feature>
<dbReference type="EMBL" id="CP007806">
    <property type="protein sequence ID" value="AIG26837.1"/>
    <property type="molecule type" value="Genomic_DNA"/>
</dbReference>
<dbReference type="Pfam" id="PF06889">
    <property type="entry name" value="DUF1266"/>
    <property type="match status" value="1"/>
</dbReference>
<proteinExistence type="predicted"/>
<organism evidence="2 3">
    <name type="scientific">Brevibacillus laterosporus LMG 15441</name>
    <dbReference type="NCBI Taxonomy" id="1042163"/>
    <lineage>
        <taxon>Bacteria</taxon>
        <taxon>Bacillati</taxon>
        <taxon>Bacillota</taxon>
        <taxon>Bacilli</taxon>
        <taxon>Bacillales</taxon>
        <taxon>Paenibacillaceae</taxon>
        <taxon>Brevibacillus</taxon>
    </lineage>
</organism>